<name>A0A0N0U7L0_9HYME</name>
<dbReference type="Proteomes" id="UP000053105">
    <property type="component" value="Unassembled WGS sequence"/>
</dbReference>
<keyword evidence="1" id="KW-0732">Signal</keyword>
<organism evidence="2 3">
    <name type="scientific">Melipona quadrifasciata</name>
    <dbReference type="NCBI Taxonomy" id="166423"/>
    <lineage>
        <taxon>Eukaryota</taxon>
        <taxon>Metazoa</taxon>
        <taxon>Ecdysozoa</taxon>
        <taxon>Arthropoda</taxon>
        <taxon>Hexapoda</taxon>
        <taxon>Insecta</taxon>
        <taxon>Pterygota</taxon>
        <taxon>Neoptera</taxon>
        <taxon>Endopterygota</taxon>
        <taxon>Hymenoptera</taxon>
        <taxon>Apocrita</taxon>
        <taxon>Aculeata</taxon>
        <taxon>Apoidea</taxon>
        <taxon>Anthophila</taxon>
        <taxon>Apidae</taxon>
        <taxon>Melipona</taxon>
    </lineage>
</organism>
<gene>
    <name evidence="2" type="ORF">WN51_00889</name>
</gene>
<accession>A0A0N0U7L0</accession>
<sequence length="98" mass="10721">MIRIPGNVVLGRLLTLPLFNTYVRGLSIGSQSGIAAILAMDSPDAAELRRRRLLVLPWQYRSGECPTAAKGGCCFLRTGRVGMLPAYESINYLLRPVS</sequence>
<reference evidence="2 3" key="1">
    <citation type="submission" date="2015-07" db="EMBL/GenBank/DDBJ databases">
        <title>The genome of Melipona quadrifasciata.</title>
        <authorList>
            <person name="Pan H."/>
            <person name="Kapheim K."/>
        </authorList>
    </citation>
    <scope>NUCLEOTIDE SEQUENCE [LARGE SCALE GENOMIC DNA]</scope>
    <source>
        <strain evidence="2">0111107301</strain>
        <tissue evidence="2">Whole body</tissue>
    </source>
</reference>
<keyword evidence="3" id="KW-1185">Reference proteome</keyword>
<feature type="signal peptide" evidence="1">
    <location>
        <begin position="1"/>
        <end position="25"/>
    </location>
</feature>
<protein>
    <submittedName>
        <fullName evidence="2">Uncharacterized protein</fullName>
    </submittedName>
</protein>
<evidence type="ECO:0000313" key="2">
    <source>
        <dbReference type="EMBL" id="KOX80971.1"/>
    </source>
</evidence>
<evidence type="ECO:0000313" key="3">
    <source>
        <dbReference type="Proteomes" id="UP000053105"/>
    </source>
</evidence>
<evidence type="ECO:0000256" key="1">
    <source>
        <dbReference type="SAM" id="SignalP"/>
    </source>
</evidence>
<feature type="chain" id="PRO_5005859968" evidence="1">
    <location>
        <begin position="26"/>
        <end position="98"/>
    </location>
</feature>
<proteinExistence type="predicted"/>
<dbReference type="AlphaFoldDB" id="A0A0N0U7L0"/>
<dbReference type="EMBL" id="KQ435694">
    <property type="protein sequence ID" value="KOX80971.1"/>
    <property type="molecule type" value="Genomic_DNA"/>
</dbReference>
<dbReference type="OrthoDB" id="10545490at2759"/>